<proteinExistence type="predicted"/>
<dbReference type="EMBL" id="QXFX01000278">
    <property type="protein sequence ID" value="KAE9122293.1"/>
    <property type="molecule type" value="Genomic_DNA"/>
</dbReference>
<sequence>MDQTTVYIDMNPSITIDFAGAQHVDVVQGMSENSFIASVFLCASTTGQKLPPMIIFPGVGGGTVEEEL</sequence>
<organism evidence="1 2">
    <name type="scientific">Phytophthora fragariae</name>
    <dbReference type="NCBI Taxonomy" id="53985"/>
    <lineage>
        <taxon>Eukaryota</taxon>
        <taxon>Sar</taxon>
        <taxon>Stramenopiles</taxon>
        <taxon>Oomycota</taxon>
        <taxon>Peronosporomycetes</taxon>
        <taxon>Peronosporales</taxon>
        <taxon>Peronosporaceae</taxon>
        <taxon>Phytophthora</taxon>
    </lineage>
</organism>
<gene>
    <name evidence="1" type="ORF">PF010_g6795</name>
</gene>
<evidence type="ECO:0000313" key="1">
    <source>
        <dbReference type="EMBL" id="KAE9122293.1"/>
    </source>
</evidence>
<dbReference type="AlphaFoldDB" id="A0A6G0LK77"/>
<reference evidence="1 2" key="1">
    <citation type="submission" date="2018-09" db="EMBL/GenBank/DDBJ databases">
        <title>Genomic investigation of the strawberry pathogen Phytophthora fragariae indicates pathogenicity is determined by transcriptional variation in three key races.</title>
        <authorList>
            <person name="Adams T.M."/>
            <person name="Armitage A.D."/>
            <person name="Sobczyk M.K."/>
            <person name="Bates H.J."/>
            <person name="Dunwell J.M."/>
            <person name="Nellist C.F."/>
            <person name="Harrison R.J."/>
        </authorList>
    </citation>
    <scope>NUCLEOTIDE SEQUENCE [LARGE SCALE GENOMIC DNA]</scope>
    <source>
        <strain evidence="1 2">ONT-3</strain>
    </source>
</reference>
<protein>
    <submittedName>
        <fullName evidence="1">Uncharacterized protein</fullName>
    </submittedName>
</protein>
<accession>A0A6G0LK77</accession>
<name>A0A6G0LK77_9STRA</name>
<comment type="caution">
    <text evidence="1">The sequence shown here is derived from an EMBL/GenBank/DDBJ whole genome shotgun (WGS) entry which is preliminary data.</text>
</comment>
<evidence type="ECO:0000313" key="2">
    <source>
        <dbReference type="Proteomes" id="UP000488956"/>
    </source>
</evidence>
<dbReference type="Proteomes" id="UP000488956">
    <property type="component" value="Unassembled WGS sequence"/>
</dbReference>